<dbReference type="RefSeq" id="WP_255920653.1">
    <property type="nucleotide sequence ID" value="NZ_JANFNG010000009.1"/>
</dbReference>
<evidence type="ECO:0000313" key="1">
    <source>
        <dbReference type="EMBL" id="MCQ4081756.1"/>
    </source>
</evidence>
<name>A0ABT1PVQ7_9ACTN</name>
<dbReference type="Proteomes" id="UP001057702">
    <property type="component" value="Unassembled WGS sequence"/>
</dbReference>
<gene>
    <name evidence="1" type="ORF">NGB36_14355</name>
</gene>
<protein>
    <submittedName>
        <fullName evidence="1">Uncharacterized protein</fullName>
    </submittedName>
</protein>
<keyword evidence="2" id="KW-1185">Reference proteome</keyword>
<sequence length="96" mass="10168">MDDRPLLAVLPPTGLPVMWVGSVQIIVVHAPLYLCEACLSELSATVWQHGGGGEVSALVDAVSRLPYMLRTTSTPARPQLSQLQLAVLSSIGRGTC</sequence>
<evidence type="ECO:0000313" key="2">
    <source>
        <dbReference type="Proteomes" id="UP001057702"/>
    </source>
</evidence>
<reference evidence="1" key="1">
    <citation type="submission" date="2022-06" db="EMBL/GenBank/DDBJ databases">
        <title>Draft genome sequence of Streptomyces sp. RB6PN25 isolated from peat swamp forest in Thailand.</title>
        <authorList>
            <person name="Duangmal K."/>
            <person name="Klaysubun C."/>
        </authorList>
    </citation>
    <scope>NUCLEOTIDE SEQUENCE</scope>
    <source>
        <strain evidence="1">RB6PN25</strain>
    </source>
</reference>
<comment type="caution">
    <text evidence="1">The sequence shown here is derived from an EMBL/GenBank/DDBJ whole genome shotgun (WGS) entry which is preliminary data.</text>
</comment>
<dbReference type="EMBL" id="JANFNG010000009">
    <property type="protein sequence ID" value="MCQ4081756.1"/>
    <property type="molecule type" value="Genomic_DNA"/>
</dbReference>
<organism evidence="1 2">
    <name type="scientific">Streptomyces humicola</name>
    <dbReference type="NCBI Taxonomy" id="2953240"/>
    <lineage>
        <taxon>Bacteria</taxon>
        <taxon>Bacillati</taxon>
        <taxon>Actinomycetota</taxon>
        <taxon>Actinomycetes</taxon>
        <taxon>Kitasatosporales</taxon>
        <taxon>Streptomycetaceae</taxon>
        <taxon>Streptomyces</taxon>
    </lineage>
</organism>
<accession>A0ABT1PVQ7</accession>
<proteinExistence type="predicted"/>